<organism evidence="2">
    <name type="scientific">Rhizophora mucronata</name>
    <name type="common">Asiatic mangrove</name>
    <dbReference type="NCBI Taxonomy" id="61149"/>
    <lineage>
        <taxon>Eukaryota</taxon>
        <taxon>Viridiplantae</taxon>
        <taxon>Streptophyta</taxon>
        <taxon>Embryophyta</taxon>
        <taxon>Tracheophyta</taxon>
        <taxon>Spermatophyta</taxon>
        <taxon>Magnoliopsida</taxon>
        <taxon>eudicotyledons</taxon>
        <taxon>Gunneridae</taxon>
        <taxon>Pentapetalae</taxon>
        <taxon>rosids</taxon>
        <taxon>fabids</taxon>
        <taxon>Malpighiales</taxon>
        <taxon>Rhizophoraceae</taxon>
        <taxon>Rhizophora</taxon>
    </lineage>
</organism>
<keyword evidence="1" id="KW-0472">Membrane</keyword>
<accession>A0A2P2JID2</accession>
<keyword evidence="1" id="KW-0812">Transmembrane</keyword>
<protein>
    <submittedName>
        <fullName evidence="2">Reticulon-like protein</fullName>
    </submittedName>
</protein>
<sequence length="44" mass="5152">MIRDTVLVFAGSLAYPIWHVVTTYYRSFTSNLCYMFLGYLGPQR</sequence>
<dbReference type="EMBL" id="GGEC01012711">
    <property type="protein sequence ID" value="MBW93194.1"/>
    <property type="molecule type" value="Transcribed_RNA"/>
</dbReference>
<feature type="transmembrane region" description="Helical" evidence="1">
    <location>
        <begin position="6"/>
        <end position="25"/>
    </location>
</feature>
<proteinExistence type="predicted"/>
<name>A0A2P2JID2_RHIMU</name>
<dbReference type="AlphaFoldDB" id="A0A2P2JID2"/>
<reference evidence="2" key="1">
    <citation type="submission" date="2018-02" db="EMBL/GenBank/DDBJ databases">
        <title>Rhizophora mucronata_Transcriptome.</title>
        <authorList>
            <person name="Meera S.P."/>
            <person name="Sreeshan A."/>
            <person name="Augustine A."/>
        </authorList>
    </citation>
    <scope>NUCLEOTIDE SEQUENCE</scope>
    <source>
        <tissue evidence="2">Leaf</tissue>
    </source>
</reference>
<evidence type="ECO:0000313" key="2">
    <source>
        <dbReference type="EMBL" id="MBW93194.1"/>
    </source>
</evidence>
<evidence type="ECO:0000256" key="1">
    <source>
        <dbReference type="SAM" id="Phobius"/>
    </source>
</evidence>
<keyword evidence="1" id="KW-1133">Transmembrane helix</keyword>